<feature type="region of interest" description="Disordered" evidence="1">
    <location>
        <begin position="265"/>
        <end position="301"/>
    </location>
</feature>
<comment type="caution">
    <text evidence="2">The sequence shown here is derived from an EMBL/GenBank/DDBJ whole genome shotgun (WGS) entry which is preliminary data.</text>
</comment>
<evidence type="ECO:0000256" key="1">
    <source>
        <dbReference type="SAM" id="MobiDB-lite"/>
    </source>
</evidence>
<reference evidence="2 3" key="1">
    <citation type="submission" date="2018-11" db="EMBL/GenBank/DDBJ databases">
        <title>Genome sequence of Saitozyma podzolica DSM 27192.</title>
        <authorList>
            <person name="Aliyu H."/>
            <person name="Gorte O."/>
            <person name="Ochsenreither K."/>
        </authorList>
    </citation>
    <scope>NUCLEOTIDE SEQUENCE [LARGE SCALE GENOMIC DNA]</scope>
    <source>
        <strain evidence="2 3">DSM 27192</strain>
    </source>
</reference>
<dbReference type="OrthoDB" id="2590590at2759"/>
<feature type="compositionally biased region" description="Pro residues" evidence="1">
    <location>
        <begin position="89"/>
        <end position="106"/>
    </location>
</feature>
<dbReference type="AlphaFoldDB" id="A0A427YH48"/>
<gene>
    <name evidence="2" type="ORF">EHS25_001677</name>
</gene>
<evidence type="ECO:0000313" key="3">
    <source>
        <dbReference type="Proteomes" id="UP000279259"/>
    </source>
</evidence>
<accession>A0A427YH48</accession>
<dbReference type="STRING" id="1890683.A0A427YH48"/>
<organism evidence="2 3">
    <name type="scientific">Saitozyma podzolica</name>
    <dbReference type="NCBI Taxonomy" id="1890683"/>
    <lineage>
        <taxon>Eukaryota</taxon>
        <taxon>Fungi</taxon>
        <taxon>Dikarya</taxon>
        <taxon>Basidiomycota</taxon>
        <taxon>Agaricomycotina</taxon>
        <taxon>Tremellomycetes</taxon>
        <taxon>Tremellales</taxon>
        <taxon>Trimorphomycetaceae</taxon>
        <taxon>Saitozyma</taxon>
    </lineage>
</organism>
<name>A0A427YH48_9TREE</name>
<protein>
    <submittedName>
        <fullName evidence="2">Uncharacterized protein</fullName>
    </submittedName>
</protein>
<evidence type="ECO:0000313" key="2">
    <source>
        <dbReference type="EMBL" id="RSH90343.1"/>
    </source>
</evidence>
<feature type="compositionally biased region" description="Basic and acidic residues" evidence="1">
    <location>
        <begin position="58"/>
        <end position="70"/>
    </location>
</feature>
<dbReference type="Proteomes" id="UP000279259">
    <property type="component" value="Unassembled WGS sequence"/>
</dbReference>
<proteinExistence type="predicted"/>
<feature type="region of interest" description="Disordered" evidence="1">
    <location>
        <begin position="39"/>
        <end position="128"/>
    </location>
</feature>
<keyword evidence="3" id="KW-1185">Reference proteome</keyword>
<sequence length="589" mass="63207">MGRPETETPLEVARLPTGDPFIFEDVDVEGPPAYEESIVSSVPKDDDEETATQIGDLNIRDEKREARAEVIEPIAPPSYVAAITSGPPQRRPSPPPPAPGSIPFPTPSITGGGSGSESTAARPIPEKPQVERLAQTGFAREDFGSRFIPHSNDRITCVLPLMAGTLILFGTTTGLKVLSTNRGTTIRNVWTGLPVWDIRVLRITAEEGRTPKGSALVLCGGAEDPNNPGKPKSKGGEVEARVWKLGSLASLGRWAVTLGESWEGLDLTPPPRKTSKGKGKEKAPVNGAGARPIAAGTTPGRPISEEELRMAKDWSSAFVSLPTSTSTKPADIISVATRTHEPEIYVAIATPSHVLLHIGQSSASGFSFRACKIFYLPMGPARIGLIELARNAIVPPSRRESRDGLDKDRPWPEPGILGIYVSFGSRACVIRSDNSAVVDFQPPSGRGRGRGGGEWGDMQPFRVHDTEMYLFTRGSETLIYPVVPLRLPIATPPIVDTVWPEIPSSVLAVPDGSKRDDAGFTLVSTNPSGEICTQHAVSNGKGSFAMLNQEATIFGHAKMMPIAWEGEEVYAALGGKDRNHRVVRLERAE</sequence>
<dbReference type="EMBL" id="RSCD01000011">
    <property type="protein sequence ID" value="RSH90343.1"/>
    <property type="molecule type" value="Genomic_DNA"/>
</dbReference>